<dbReference type="Proteomes" id="UP000186385">
    <property type="component" value="Unassembled WGS sequence"/>
</dbReference>
<dbReference type="OrthoDB" id="9807630at2"/>
<evidence type="ECO:0000313" key="6">
    <source>
        <dbReference type="Proteomes" id="UP000215545"/>
    </source>
</evidence>
<dbReference type="GO" id="GO:0008967">
    <property type="term" value="F:phosphoglycolate phosphatase activity"/>
    <property type="evidence" value="ECO:0007669"/>
    <property type="project" value="TreeGrafter"/>
</dbReference>
<dbReference type="GO" id="GO:0006281">
    <property type="term" value="P:DNA repair"/>
    <property type="evidence" value="ECO:0007669"/>
    <property type="project" value="TreeGrafter"/>
</dbReference>
<keyword evidence="6" id="KW-1185">Reference proteome</keyword>
<evidence type="ECO:0000313" key="4">
    <source>
        <dbReference type="EMBL" id="SIP96040.1"/>
    </source>
</evidence>
<reference evidence="4 5" key="1">
    <citation type="submission" date="2017-01" db="EMBL/GenBank/DDBJ databases">
        <authorList>
            <person name="Mah S.A."/>
            <person name="Swanson W.J."/>
            <person name="Moy G.W."/>
            <person name="Vacquier V.D."/>
        </authorList>
    </citation>
    <scope>NUCLEOTIDE SEQUENCE [LARGE SCALE GENOMIC DNA]</scope>
    <source>
        <strain evidence="4 5">NIO-1016</strain>
    </source>
</reference>
<dbReference type="RefSeq" id="WP_045849530.1">
    <property type="nucleotide sequence ID" value="NZ_FTLX01000001.1"/>
</dbReference>
<reference evidence="3" key="3">
    <citation type="submission" date="2017-03" db="EMBL/GenBank/DDBJ databases">
        <authorList>
            <person name="Dastager S.G."/>
            <person name="Neurgaonkar P.S."/>
            <person name="Dharne M.S."/>
        </authorList>
    </citation>
    <scope>NUCLEOTIDE SEQUENCE</scope>
    <source>
        <strain evidence="3">DSM 25145</strain>
    </source>
</reference>
<dbReference type="STRING" id="1017273.SAMN05443094_101286"/>
<protein>
    <submittedName>
        <fullName evidence="3">Haloacid dehalogenase</fullName>
    </submittedName>
    <submittedName>
        <fullName evidence="4">Phosphoglycolate phosphatase, HAD superfamily</fullName>
    </submittedName>
</protein>
<gene>
    <name evidence="3" type="ORF">B1B05_01355</name>
    <name evidence="4" type="ORF">SAMN05443094_101286</name>
</gene>
<dbReference type="Gene3D" id="3.40.50.1000">
    <property type="entry name" value="HAD superfamily/HAD-like"/>
    <property type="match status" value="1"/>
</dbReference>
<dbReference type="EMBL" id="MWSK01000001">
    <property type="protein sequence ID" value="OXS80155.1"/>
    <property type="molecule type" value="Genomic_DNA"/>
</dbReference>
<evidence type="ECO:0000256" key="1">
    <source>
        <dbReference type="ARBA" id="ARBA00022801"/>
    </source>
</evidence>
<organism evidence="4 5">
    <name type="scientific">Domibacillus enclensis</name>
    <dbReference type="NCBI Taxonomy" id="1017273"/>
    <lineage>
        <taxon>Bacteria</taxon>
        <taxon>Bacillati</taxon>
        <taxon>Bacillota</taxon>
        <taxon>Bacilli</taxon>
        <taxon>Bacillales</taxon>
        <taxon>Bacillaceae</taxon>
        <taxon>Domibacillus</taxon>
    </lineage>
</organism>
<dbReference type="SUPFAM" id="SSF56784">
    <property type="entry name" value="HAD-like"/>
    <property type="match status" value="1"/>
</dbReference>
<dbReference type="Pfam" id="PF13419">
    <property type="entry name" value="HAD_2"/>
    <property type="match status" value="1"/>
</dbReference>
<dbReference type="InterPro" id="IPR023198">
    <property type="entry name" value="PGP-like_dom2"/>
</dbReference>
<dbReference type="InterPro" id="IPR036412">
    <property type="entry name" value="HAD-like_sf"/>
</dbReference>
<dbReference type="InterPro" id="IPR041492">
    <property type="entry name" value="HAD_2"/>
</dbReference>
<dbReference type="PANTHER" id="PTHR43434:SF25">
    <property type="entry name" value="PHOSPHOGLYCOLATE PHOSPHATASE"/>
    <property type="match status" value="1"/>
</dbReference>
<dbReference type="InterPro" id="IPR050155">
    <property type="entry name" value="HAD-like_hydrolase_sf"/>
</dbReference>
<accession>A0A1N6NVH2</accession>
<dbReference type="GO" id="GO:0005829">
    <property type="term" value="C:cytosol"/>
    <property type="evidence" value="ECO:0007669"/>
    <property type="project" value="TreeGrafter"/>
</dbReference>
<evidence type="ECO:0000256" key="2">
    <source>
        <dbReference type="ARBA" id="ARBA00022842"/>
    </source>
</evidence>
<proteinExistence type="predicted"/>
<dbReference type="PANTHER" id="PTHR43434">
    <property type="entry name" value="PHOSPHOGLYCOLATE PHOSPHATASE"/>
    <property type="match status" value="1"/>
</dbReference>
<dbReference type="SFLD" id="SFLDS00003">
    <property type="entry name" value="Haloacid_Dehalogenase"/>
    <property type="match status" value="1"/>
</dbReference>
<dbReference type="Proteomes" id="UP000215545">
    <property type="component" value="Unassembled WGS sequence"/>
</dbReference>
<dbReference type="SFLD" id="SFLDG01129">
    <property type="entry name" value="C1.5:_HAD__Beta-PGM__Phosphata"/>
    <property type="match status" value="1"/>
</dbReference>
<name>A0A1N6NVH2_9BACI</name>
<dbReference type="EMBL" id="FTLX01000001">
    <property type="protein sequence ID" value="SIP96040.1"/>
    <property type="molecule type" value="Genomic_DNA"/>
</dbReference>
<dbReference type="AlphaFoldDB" id="A0A1N6NVH2"/>
<dbReference type="InterPro" id="IPR023214">
    <property type="entry name" value="HAD_sf"/>
</dbReference>
<sequence length="192" mass="21883">MNILWDLDGTIFDTYPAIVNSFAAVHEAAHGKPVDREEALRWLKKNSKLAFAHYGISDDFRPMFAELDHKEAEVSCFPFDGVKDVLAAANVNVIVTHRKKASTIELLTKFGLIDYFDEIISPEDDGFPRKPDAGAYKYLHEKYNLDWAVGDRSLDLIPAREAGMKTVAFQNPDIEADVYFDSYDHTFYQKVR</sequence>
<keyword evidence="2" id="KW-0460">Magnesium</keyword>
<evidence type="ECO:0000313" key="3">
    <source>
        <dbReference type="EMBL" id="OXS80155.1"/>
    </source>
</evidence>
<keyword evidence="1" id="KW-0378">Hydrolase</keyword>
<evidence type="ECO:0000313" key="5">
    <source>
        <dbReference type="Proteomes" id="UP000186385"/>
    </source>
</evidence>
<reference evidence="6" key="2">
    <citation type="submission" date="2017-03" db="EMBL/GenBank/DDBJ databases">
        <title>Bacillus sp. V-88(T) DSM27956, whole genome shotgun sequencing project.</title>
        <authorList>
            <person name="Dastager S.G."/>
            <person name="Neurgaonkar P.S."/>
            <person name="Dharne M.S."/>
        </authorList>
    </citation>
    <scope>NUCLEOTIDE SEQUENCE [LARGE SCALE GENOMIC DNA]</scope>
    <source>
        <strain evidence="6">DSM 25145</strain>
    </source>
</reference>
<dbReference type="Gene3D" id="1.10.150.240">
    <property type="entry name" value="Putative phosphatase, domain 2"/>
    <property type="match status" value="1"/>
</dbReference>